<protein>
    <submittedName>
        <fullName evidence="1">Uncharacterized protein</fullName>
    </submittedName>
</protein>
<dbReference type="EMBL" id="CP001044">
    <property type="protein sequence ID" value="ACC72930.1"/>
    <property type="molecule type" value="Genomic_DNA"/>
</dbReference>
<proteinExistence type="predicted"/>
<evidence type="ECO:0000313" key="1">
    <source>
        <dbReference type="EMBL" id="ACC72930.1"/>
    </source>
</evidence>
<organism evidence="1 2">
    <name type="scientific">Paraburkholderia phymatum (strain DSM 17167 / CIP 108236 / LMG 21445 / STM815)</name>
    <name type="common">Burkholderia phymatum</name>
    <dbReference type="NCBI Taxonomy" id="391038"/>
    <lineage>
        <taxon>Bacteria</taxon>
        <taxon>Pseudomonadati</taxon>
        <taxon>Pseudomonadota</taxon>
        <taxon>Betaproteobacteria</taxon>
        <taxon>Burkholderiales</taxon>
        <taxon>Burkholderiaceae</taxon>
        <taxon>Paraburkholderia</taxon>
    </lineage>
</organism>
<dbReference type="Proteomes" id="UP000001192">
    <property type="component" value="Chromosome 2"/>
</dbReference>
<evidence type="ECO:0000313" key="2">
    <source>
        <dbReference type="Proteomes" id="UP000001192"/>
    </source>
</evidence>
<keyword evidence="2" id="KW-1185">Reference proteome</keyword>
<sequence length="89" mass="10037">MPPESPSGRLKTLIDGCAASFWVLDVRWYWVSYPKYRNGSFSLVFQSRTITGRIAPKANGATQHSLSIPEHAAEKHGIVRCQRARTIHQ</sequence>
<gene>
    <name evidence="1" type="ordered locus">Bphy_3799</name>
</gene>
<dbReference type="KEGG" id="bph:Bphy_3799"/>
<dbReference type="AlphaFoldDB" id="B2JN82"/>
<reference evidence="2" key="1">
    <citation type="journal article" date="2014" name="Stand. Genomic Sci.">
        <title>Complete genome sequence of Burkholderia phymatum STM815(T), a broad host range and efficient nitrogen-fixing symbiont of Mimosa species.</title>
        <authorList>
            <person name="Moulin L."/>
            <person name="Klonowska A."/>
            <person name="Caroline B."/>
            <person name="Booth K."/>
            <person name="Vriezen J.A."/>
            <person name="Melkonian R."/>
            <person name="James E.K."/>
            <person name="Young J.P."/>
            <person name="Bena G."/>
            <person name="Hauser L."/>
            <person name="Land M."/>
            <person name="Kyrpides N."/>
            <person name="Bruce D."/>
            <person name="Chain P."/>
            <person name="Copeland A."/>
            <person name="Pitluck S."/>
            <person name="Woyke T."/>
            <person name="Lizotte-Waniewski M."/>
            <person name="Bristow J."/>
            <person name="Riley M."/>
        </authorList>
    </citation>
    <scope>NUCLEOTIDE SEQUENCE [LARGE SCALE GENOMIC DNA]</scope>
    <source>
        <strain evidence="2">DSM 17167 / CIP 108236 / LMG 21445 / STM815</strain>
    </source>
</reference>
<name>B2JN82_PARP8</name>
<dbReference type="HOGENOM" id="CLU_2448945_0_0_4"/>
<accession>B2JN82</accession>